<reference evidence="1 2" key="1">
    <citation type="submission" date="2018-09" db="EMBL/GenBank/DDBJ databases">
        <authorList>
            <person name="Postec A."/>
        </authorList>
    </citation>
    <scope>NUCLEOTIDE SEQUENCE [LARGE SCALE GENOMIC DNA]</scope>
    <source>
        <strain evidence="1">70B-A</strain>
    </source>
</reference>
<evidence type="ECO:0000313" key="1">
    <source>
        <dbReference type="EMBL" id="VDN46754.1"/>
    </source>
</evidence>
<dbReference type="Proteomes" id="UP000279029">
    <property type="component" value="Chromosome"/>
</dbReference>
<evidence type="ECO:0000313" key="2">
    <source>
        <dbReference type="Proteomes" id="UP000279029"/>
    </source>
</evidence>
<sequence>MVTTASDFHIHMEKVGGLHPCSLAYANNLLQELHTLISMFNAAGICQASQ</sequence>
<keyword evidence="2" id="KW-1185">Reference proteome</keyword>
<gene>
    <name evidence="1" type="ORF">PATL70BA_0879</name>
</gene>
<dbReference type="EMBL" id="LR130778">
    <property type="protein sequence ID" value="VDN46754.1"/>
    <property type="molecule type" value="Genomic_DNA"/>
</dbReference>
<proteinExistence type="predicted"/>
<dbReference type="KEGG" id="cbar:PATL70BA_0879"/>
<name>A0A3P7NUD6_9FIRM</name>
<protein>
    <submittedName>
        <fullName evidence="1">Uncharacterized protein</fullName>
    </submittedName>
</protein>
<organism evidence="1 2">
    <name type="scientific">Petrocella atlantisensis</name>
    <dbReference type="NCBI Taxonomy" id="2173034"/>
    <lineage>
        <taxon>Bacteria</taxon>
        <taxon>Bacillati</taxon>
        <taxon>Bacillota</taxon>
        <taxon>Clostridia</taxon>
        <taxon>Lachnospirales</taxon>
        <taxon>Vallitaleaceae</taxon>
        <taxon>Petrocella</taxon>
    </lineage>
</organism>
<dbReference type="AlphaFoldDB" id="A0A3P7NUD6"/>
<accession>A0A3P7NUD6</accession>